<feature type="compositionally biased region" description="Polar residues" evidence="1">
    <location>
        <begin position="129"/>
        <end position="147"/>
    </location>
</feature>
<organism evidence="2 3">
    <name type="scientific">Riccia fluitans</name>
    <dbReference type="NCBI Taxonomy" id="41844"/>
    <lineage>
        <taxon>Eukaryota</taxon>
        <taxon>Viridiplantae</taxon>
        <taxon>Streptophyta</taxon>
        <taxon>Embryophyta</taxon>
        <taxon>Marchantiophyta</taxon>
        <taxon>Marchantiopsida</taxon>
        <taxon>Marchantiidae</taxon>
        <taxon>Marchantiales</taxon>
        <taxon>Ricciaceae</taxon>
        <taxon>Riccia</taxon>
    </lineage>
</organism>
<dbReference type="EMBL" id="JBHFFA010000007">
    <property type="protein sequence ID" value="KAL2612212.1"/>
    <property type="molecule type" value="Genomic_DNA"/>
</dbReference>
<reference evidence="2 3" key="1">
    <citation type="submission" date="2024-09" db="EMBL/GenBank/DDBJ databases">
        <title>Chromosome-scale assembly of Riccia fluitans.</title>
        <authorList>
            <person name="Paukszto L."/>
            <person name="Sawicki J."/>
            <person name="Karawczyk K."/>
            <person name="Piernik-Szablinska J."/>
            <person name="Szczecinska M."/>
            <person name="Mazdziarz M."/>
        </authorList>
    </citation>
    <scope>NUCLEOTIDE SEQUENCE [LARGE SCALE GENOMIC DNA]</scope>
    <source>
        <strain evidence="2">Rf_01</strain>
        <tissue evidence="2">Aerial parts of the thallus</tissue>
    </source>
</reference>
<evidence type="ECO:0000256" key="1">
    <source>
        <dbReference type="SAM" id="MobiDB-lite"/>
    </source>
</evidence>
<evidence type="ECO:0000313" key="2">
    <source>
        <dbReference type="EMBL" id="KAL2612212.1"/>
    </source>
</evidence>
<keyword evidence="3" id="KW-1185">Reference proteome</keyword>
<comment type="caution">
    <text evidence="2">The sequence shown here is derived from an EMBL/GenBank/DDBJ whole genome shotgun (WGS) entry which is preliminary data.</text>
</comment>
<name>A0ABD1XTD3_9MARC</name>
<gene>
    <name evidence="2" type="ORF">R1flu_023904</name>
</gene>
<accession>A0ABD1XTD3</accession>
<proteinExistence type="predicted"/>
<feature type="region of interest" description="Disordered" evidence="1">
    <location>
        <begin position="127"/>
        <end position="147"/>
    </location>
</feature>
<protein>
    <submittedName>
        <fullName evidence="2">Uncharacterized protein</fullName>
    </submittedName>
</protein>
<sequence length="147" mass="16225">MRSVTIQMLSLDLLTNCKIVISLLKWLTKTTRGRCQWLKGGVENGAVKDHPIIRSSVGALNFGGDVDGDVDEDEDEDEEFIDYSEMSEYHFTLAQMVAEMISPVSELRPFMSPDAPVLQPIAVVLPSLQPDSQVPPNNTSYPSSSKP</sequence>
<dbReference type="AlphaFoldDB" id="A0ABD1XTD3"/>
<dbReference type="Proteomes" id="UP001605036">
    <property type="component" value="Unassembled WGS sequence"/>
</dbReference>
<evidence type="ECO:0000313" key="3">
    <source>
        <dbReference type="Proteomes" id="UP001605036"/>
    </source>
</evidence>